<dbReference type="GO" id="GO:0006364">
    <property type="term" value="P:rRNA processing"/>
    <property type="evidence" value="ECO:0007669"/>
    <property type="project" value="TreeGrafter"/>
</dbReference>
<evidence type="ECO:0000256" key="3">
    <source>
        <dbReference type="ARBA" id="ARBA00022517"/>
    </source>
</evidence>
<evidence type="ECO:0000256" key="5">
    <source>
        <dbReference type="ARBA" id="ARBA00023242"/>
    </source>
</evidence>
<accession>A0A7S3MN52</accession>
<name>A0A7S3MN52_9SPIT</name>
<dbReference type="PANTHER" id="PTHR13028:SF0">
    <property type="entry name" value="RRNA-PROCESSING PROTEIN EBP2-RELATED"/>
    <property type="match status" value="1"/>
</dbReference>
<feature type="compositionally biased region" description="Basic and acidic residues" evidence="6">
    <location>
        <begin position="183"/>
        <end position="199"/>
    </location>
</feature>
<feature type="region of interest" description="Disordered" evidence="6">
    <location>
        <begin position="108"/>
        <end position="143"/>
    </location>
</feature>
<keyword evidence="3" id="KW-0690">Ribosome biogenesis</keyword>
<gene>
    <name evidence="7" type="ORF">FEHR0123_LOCUS9283</name>
</gene>
<comment type="similarity">
    <text evidence="2">Belongs to the EBP2 family.</text>
</comment>
<organism evidence="7">
    <name type="scientific">Favella ehrenbergii</name>
    <dbReference type="NCBI Taxonomy" id="182087"/>
    <lineage>
        <taxon>Eukaryota</taxon>
        <taxon>Sar</taxon>
        <taxon>Alveolata</taxon>
        <taxon>Ciliophora</taxon>
        <taxon>Intramacronucleata</taxon>
        <taxon>Spirotrichea</taxon>
        <taxon>Choreotrichia</taxon>
        <taxon>Tintinnida</taxon>
        <taxon>Xystonellidae</taxon>
        <taxon>Favella</taxon>
    </lineage>
</organism>
<feature type="compositionally biased region" description="Gly residues" evidence="6">
    <location>
        <begin position="231"/>
        <end position="245"/>
    </location>
</feature>
<feature type="compositionally biased region" description="Basic and acidic residues" evidence="6">
    <location>
        <begin position="108"/>
        <end position="128"/>
    </location>
</feature>
<keyword evidence="4" id="KW-0175">Coiled coil</keyword>
<protein>
    <recommendedName>
        <fullName evidence="8">rRNA-processing protein EBP2</fullName>
    </recommendedName>
</protein>
<dbReference type="PANTHER" id="PTHR13028">
    <property type="entry name" value="RRNA PROCESSING PROTEIN EBNA1-BINDING PROTEIN-RELATED"/>
    <property type="match status" value="1"/>
</dbReference>
<dbReference type="EMBL" id="HBIE01031009">
    <property type="protein sequence ID" value="CAE0314357.1"/>
    <property type="molecule type" value="Transcribed_RNA"/>
</dbReference>
<dbReference type="GO" id="GO:0030687">
    <property type="term" value="C:preribosome, large subunit precursor"/>
    <property type="evidence" value="ECO:0007669"/>
    <property type="project" value="TreeGrafter"/>
</dbReference>
<keyword evidence="5" id="KW-0539">Nucleus</keyword>
<sequence length="254" mass="28458">MNFYNRLDSKRLVKKQGKIPFTEHMTVTGEEPINIPEALEVSNEIKREVAFYNATRANVMKGMQFLVQSKCPISRPDDFFAEMLKSDGHMAKVKARLLKQQTKIKSFEEKKQRTENKKFHKALKDFKMKSKHAEKRENLDQIKQLKQKIRERGDDMADADFDKFVQGKTPSQKGRKGAPRTIDTVRDSERERQRKKNEFKASIGGKGKGGAKGGKGGKGQGKGMKGRGGKGKGSSRGGSRGGGSRGGRKGGKRR</sequence>
<feature type="region of interest" description="Disordered" evidence="6">
    <location>
        <begin position="163"/>
        <end position="254"/>
    </location>
</feature>
<dbReference type="GO" id="GO:0042273">
    <property type="term" value="P:ribosomal large subunit biogenesis"/>
    <property type="evidence" value="ECO:0007669"/>
    <property type="project" value="TreeGrafter"/>
</dbReference>
<dbReference type="InterPro" id="IPR008610">
    <property type="entry name" value="Ebp2"/>
</dbReference>
<feature type="compositionally biased region" description="Gly residues" evidence="6">
    <location>
        <begin position="204"/>
        <end position="223"/>
    </location>
</feature>
<evidence type="ECO:0000256" key="4">
    <source>
        <dbReference type="ARBA" id="ARBA00023054"/>
    </source>
</evidence>
<proteinExistence type="inferred from homology"/>
<dbReference type="GO" id="GO:0034399">
    <property type="term" value="C:nuclear periphery"/>
    <property type="evidence" value="ECO:0007669"/>
    <property type="project" value="TreeGrafter"/>
</dbReference>
<dbReference type="Pfam" id="PF05890">
    <property type="entry name" value="Ebp2"/>
    <property type="match status" value="1"/>
</dbReference>
<dbReference type="AlphaFoldDB" id="A0A7S3MN52"/>
<evidence type="ECO:0000256" key="1">
    <source>
        <dbReference type="ARBA" id="ARBA00004604"/>
    </source>
</evidence>
<dbReference type="GO" id="GO:0005730">
    <property type="term" value="C:nucleolus"/>
    <property type="evidence" value="ECO:0007669"/>
    <property type="project" value="UniProtKB-SubCell"/>
</dbReference>
<evidence type="ECO:0008006" key="8">
    <source>
        <dbReference type="Google" id="ProtNLM"/>
    </source>
</evidence>
<reference evidence="7" key="1">
    <citation type="submission" date="2021-01" db="EMBL/GenBank/DDBJ databases">
        <authorList>
            <person name="Corre E."/>
            <person name="Pelletier E."/>
            <person name="Niang G."/>
            <person name="Scheremetjew M."/>
            <person name="Finn R."/>
            <person name="Kale V."/>
            <person name="Holt S."/>
            <person name="Cochrane G."/>
            <person name="Meng A."/>
            <person name="Brown T."/>
            <person name="Cohen L."/>
        </authorList>
    </citation>
    <scope>NUCLEOTIDE SEQUENCE</scope>
    <source>
        <strain evidence="7">Fehren 1</strain>
    </source>
</reference>
<evidence type="ECO:0000256" key="6">
    <source>
        <dbReference type="SAM" id="MobiDB-lite"/>
    </source>
</evidence>
<evidence type="ECO:0000313" key="7">
    <source>
        <dbReference type="EMBL" id="CAE0314357.1"/>
    </source>
</evidence>
<evidence type="ECO:0000256" key="2">
    <source>
        <dbReference type="ARBA" id="ARBA00007336"/>
    </source>
</evidence>
<comment type="subcellular location">
    <subcellularLocation>
        <location evidence="1">Nucleus</location>
        <location evidence="1">Nucleolus</location>
    </subcellularLocation>
</comment>